<comment type="caution">
    <text evidence="4">The sequence shown here is derived from an EMBL/GenBank/DDBJ whole genome shotgun (WGS) entry which is preliminary data.</text>
</comment>
<dbReference type="PRINTS" id="PR00081">
    <property type="entry name" value="GDHRDH"/>
</dbReference>
<dbReference type="PROSITE" id="PS00061">
    <property type="entry name" value="ADH_SHORT"/>
    <property type="match status" value="1"/>
</dbReference>
<evidence type="ECO:0008006" key="6">
    <source>
        <dbReference type="Google" id="ProtNLM"/>
    </source>
</evidence>
<dbReference type="RefSeq" id="WP_239136469.1">
    <property type="nucleotide sequence ID" value="NZ_BAAAVW010000024.1"/>
</dbReference>
<reference evidence="4" key="1">
    <citation type="submission" date="2021-01" db="EMBL/GenBank/DDBJ databases">
        <title>Whole genome shotgun sequence of Dactylosporangium siamense NBRC 106093.</title>
        <authorList>
            <person name="Komaki H."/>
            <person name="Tamura T."/>
        </authorList>
    </citation>
    <scope>NUCLEOTIDE SEQUENCE</scope>
    <source>
        <strain evidence="4">NBRC 106093</strain>
    </source>
</reference>
<dbReference type="AlphaFoldDB" id="A0A919PWB9"/>
<evidence type="ECO:0000256" key="3">
    <source>
        <dbReference type="RuleBase" id="RU000363"/>
    </source>
</evidence>
<dbReference type="InterPro" id="IPR002347">
    <property type="entry name" value="SDR_fam"/>
</dbReference>
<dbReference type="SUPFAM" id="SSF51735">
    <property type="entry name" value="NAD(P)-binding Rossmann-fold domains"/>
    <property type="match status" value="1"/>
</dbReference>
<dbReference type="InterPro" id="IPR036291">
    <property type="entry name" value="NAD(P)-bd_dom_sf"/>
</dbReference>
<protein>
    <recommendedName>
        <fullName evidence="6">SDR family NAD(P)-dependent oxidoreductase</fullName>
    </recommendedName>
</protein>
<dbReference type="Pfam" id="PF00106">
    <property type="entry name" value="adh_short"/>
    <property type="match status" value="1"/>
</dbReference>
<sequence length="220" mass="23110">MRRALVVGNSDGIGLALTRRLVVEGWSVVGVSRSPREDLVQHVVDVTAEEYPEVLAAVGPVDLCVYAAGVGELFDPADLAAQTRAIEVNLIGAARTVEAVVPGMLAAGGGHVIGLSSLADVVISADAPGYAASKAGLTSYLLGLSAALRPRGVAVTAVRFGFVDTKMAKGTAKPMMVDVDRAVDVLMHAVRSRRPVVSYPRRMSVAVRVLRLVTRSTLRR</sequence>
<dbReference type="EMBL" id="BONQ01000122">
    <property type="protein sequence ID" value="GIG49580.1"/>
    <property type="molecule type" value="Genomic_DNA"/>
</dbReference>
<dbReference type="GO" id="GO:0016020">
    <property type="term" value="C:membrane"/>
    <property type="evidence" value="ECO:0007669"/>
    <property type="project" value="TreeGrafter"/>
</dbReference>
<dbReference type="GO" id="GO:0016491">
    <property type="term" value="F:oxidoreductase activity"/>
    <property type="evidence" value="ECO:0007669"/>
    <property type="project" value="UniProtKB-KW"/>
</dbReference>
<comment type="similarity">
    <text evidence="1 3">Belongs to the short-chain dehydrogenases/reductases (SDR) family.</text>
</comment>
<evidence type="ECO:0000313" key="4">
    <source>
        <dbReference type="EMBL" id="GIG49580.1"/>
    </source>
</evidence>
<organism evidence="4 5">
    <name type="scientific">Dactylosporangium siamense</name>
    <dbReference type="NCBI Taxonomy" id="685454"/>
    <lineage>
        <taxon>Bacteria</taxon>
        <taxon>Bacillati</taxon>
        <taxon>Actinomycetota</taxon>
        <taxon>Actinomycetes</taxon>
        <taxon>Micromonosporales</taxon>
        <taxon>Micromonosporaceae</taxon>
        <taxon>Dactylosporangium</taxon>
    </lineage>
</organism>
<evidence type="ECO:0000313" key="5">
    <source>
        <dbReference type="Proteomes" id="UP000660611"/>
    </source>
</evidence>
<keyword evidence="2" id="KW-0560">Oxidoreductase</keyword>
<dbReference type="Gene3D" id="3.40.50.720">
    <property type="entry name" value="NAD(P)-binding Rossmann-like Domain"/>
    <property type="match status" value="1"/>
</dbReference>
<dbReference type="PANTHER" id="PTHR44196">
    <property type="entry name" value="DEHYDROGENASE/REDUCTASE SDR FAMILY MEMBER 7B"/>
    <property type="match status" value="1"/>
</dbReference>
<dbReference type="PANTHER" id="PTHR44196:SF1">
    <property type="entry name" value="DEHYDROGENASE_REDUCTASE SDR FAMILY MEMBER 7B"/>
    <property type="match status" value="1"/>
</dbReference>
<gene>
    <name evidence="4" type="ORF">Dsi01nite_076210</name>
</gene>
<dbReference type="PRINTS" id="PR00080">
    <property type="entry name" value="SDRFAMILY"/>
</dbReference>
<accession>A0A919PWB9</accession>
<keyword evidence="5" id="KW-1185">Reference proteome</keyword>
<dbReference type="InterPro" id="IPR020904">
    <property type="entry name" value="Sc_DH/Rdtase_CS"/>
</dbReference>
<evidence type="ECO:0000256" key="1">
    <source>
        <dbReference type="ARBA" id="ARBA00006484"/>
    </source>
</evidence>
<dbReference type="Proteomes" id="UP000660611">
    <property type="component" value="Unassembled WGS sequence"/>
</dbReference>
<evidence type="ECO:0000256" key="2">
    <source>
        <dbReference type="ARBA" id="ARBA00023002"/>
    </source>
</evidence>
<proteinExistence type="inferred from homology"/>
<name>A0A919PWB9_9ACTN</name>